<evidence type="ECO:0000256" key="3">
    <source>
        <dbReference type="ARBA" id="ARBA00004651"/>
    </source>
</evidence>
<dbReference type="SMART" id="SM00387">
    <property type="entry name" value="HATPase_c"/>
    <property type="match status" value="1"/>
</dbReference>
<dbReference type="CDD" id="cd06225">
    <property type="entry name" value="HAMP"/>
    <property type="match status" value="1"/>
</dbReference>
<dbReference type="Gene3D" id="3.30.450.20">
    <property type="entry name" value="PAS domain"/>
    <property type="match status" value="1"/>
</dbReference>
<evidence type="ECO:0000256" key="14">
    <source>
        <dbReference type="ARBA" id="ARBA00023136"/>
    </source>
</evidence>
<evidence type="ECO:0000256" key="10">
    <source>
        <dbReference type="ARBA" id="ARBA00022777"/>
    </source>
</evidence>
<dbReference type="Pfam" id="PF00672">
    <property type="entry name" value="HAMP"/>
    <property type="match status" value="1"/>
</dbReference>
<keyword evidence="7" id="KW-0808">Transferase</keyword>
<keyword evidence="9" id="KW-0547">Nucleotide-binding</keyword>
<comment type="caution">
    <text evidence="18">The sequence shown here is derived from an EMBL/GenBank/DDBJ whole genome shotgun (WGS) entry which is preliminary data.</text>
</comment>
<dbReference type="CDD" id="cd16922">
    <property type="entry name" value="HATPase_EvgS-ArcB-TorS-like"/>
    <property type="match status" value="1"/>
</dbReference>
<dbReference type="PROSITE" id="PS50885">
    <property type="entry name" value="HAMP"/>
    <property type="match status" value="1"/>
</dbReference>
<dbReference type="AlphaFoldDB" id="A0A023DJG1"/>
<protein>
    <recommendedName>
        <fullName evidence="4">histidine kinase</fullName>
        <ecNumber evidence="4">2.7.13.3</ecNumber>
    </recommendedName>
</protein>
<dbReference type="Pfam" id="PF02518">
    <property type="entry name" value="HATPase_c"/>
    <property type="match status" value="1"/>
</dbReference>
<comment type="catalytic activity">
    <reaction evidence="1">
        <text>ATP + protein L-histidine = ADP + protein N-phospho-L-histidine.</text>
        <dbReference type="EC" id="2.7.13.3"/>
    </reaction>
</comment>
<accession>A0A023DJG1</accession>
<organism evidence="18 19">
    <name type="scientific">Parageobacillus caldoxylosilyticus NBRC 107762</name>
    <dbReference type="NCBI Taxonomy" id="1220594"/>
    <lineage>
        <taxon>Bacteria</taxon>
        <taxon>Bacillati</taxon>
        <taxon>Bacillota</taxon>
        <taxon>Bacilli</taxon>
        <taxon>Bacillales</taxon>
        <taxon>Anoxybacillaceae</taxon>
        <taxon>Saccharococcus</taxon>
    </lineage>
</organism>
<dbReference type="PRINTS" id="PR00344">
    <property type="entry name" value="BCTRLSENSOR"/>
</dbReference>
<keyword evidence="10 18" id="KW-0418">Kinase</keyword>
<dbReference type="CDD" id="cd18773">
    <property type="entry name" value="PDC1_HK_sensor"/>
    <property type="match status" value="1"/>
</dbReference>
<evidence type="ECO:0000256" key="11">
    <source>
        <dbReference type="ARBA" id="ARBA00022840"/>
    </source>
</evidence>
<keyword evidence="14 15" id="KW-0472">Membrane</keyword>
<dbReference type="SUPFAM" id="SSF55874">
    <property type="entry name" value="ATPase domain of HSP90 chaperone/DNA topoisomerase II/histidine kinase"/>
    <property type="match status" value="1"/>
</dbReference>
<evidence type="ECO:0000259" key="16">
    <source>
        <dbReference type="PROSITE" id="PS50109"/>
    </source>
</evidence>
<evidence type="ECO:0000256" key="2">
    <source>
        <dbReference type="ARBA" id="ARBA00004314"/>
    </source>
</evidence>
<dbReference type="Proteomes" id="UP000023561">
    <property type="component" value="Unassembled WGS sequence"/>
</dbReference>
<feature type="transmembrane region" description="Helical" evidence="15">
    <location>
        <begin position="12"/>
        <end position="33"/>
    </location>
</feature>
<keyword evidence="5" id="KW-1003">Cell membrane</keyword>
<dbReference type="Gene3D" id="3.30.565.10">
    <property type="entry name" value="Histidine kinase-like ATPase, C-terminal domain"/>
    <property type="match status" value="1"/>
</dbReference>
<dbReference type="FunFam" id="1.10.287.130:FF:000001">
    <property type="entry name" value="Two-component sensor histidine kinase"/>
    <property type="match status" value="1"/>
</dbReference>
<evidence type="ECO:0000259" key="17">
    <source>
        <dbReference type="PROSITE" id="PS50885"/>
    </source>
</evidence>
<dbReference type="GO" id="GO:0045121">
    <property type="term" value="C:membrane raft"/>
    <property type="evidence" value="ECO:0007669"/>
    <property type="project" value="UniProtKB-SubCell"/>
</dbReference>
<evidence type="ECO:0000256" key="6">
    <source>
        <dbReference type="ARBA" id="ARBA00022553"/>
    </source>
</evidence>
<evidence type="ECO:0000256" key="4">
    <source>
        <dbReference type="ARBA" id="ARBA00012438"/>
    </source>
</evidence>
<keyword evidence="19" id="KW-1185">Reference proteome</keyword>
<evidence type="ECO:0000256" key="9">
    <source>
        <dbReference type="ARBA" id="ARBA00022741"/>
    </source>
</evidence>
<gene>
    <name evidence="18" type="ORF">GCA01S_068_00180</name>
</gene>
<evidence type="ECO:0000256" key="7">
    <source>
        <dbReference type="ARBA" id="ARBA00022679"/>
    </source>
</evidence>
<dbReference type="InterPro" id="IPR003661">
    <property type="entry name" value="HisK_dim/P_dom"/>
</dbReference>
<feature type="domain" description="Histidine kinase" evidence="16">
    <location>
        <begin position="247"/>
        <end position="464"/>
    </location>
</feature>
<dbReference type="OrthoDB" id="9813151at2"/>
<feature type="transmembrane region" description="Helical" evidence="15">
    <location>
        <begin position="166"/>
        <end position="185"/>
    </location>
</feature>
<dbReference type="InterPro" id="IPR036097">
    <property type="entry name" value="HisK_dim/P_sf"/>
</dbReference>
<evidence type="ECO:0000313" key="18">
    <source>
        <dbReference type="EMBL" id="GAJ41399.1"/>
    </source>
</evidence>
<dbReference type="InterPro" id="IPR005467">
    <property type="entry name" value="His_kinase_dom"/>
</dbReference>
<dbReference type="RefSeq" id="WP_042411641.1">
    <property type="nucleotide sequence ID" value="NZ_BAWO01000068.1"/>
</dbReference>
<name>A0A023DJG1_9BACL</name>
<keyword evidence="11" id="KW-0067">ATP-binding</keyword>
<keyword evidence="8 15" id="KW-0812">Transmembrane</keyword>
<sequence>MKWNSIVVKLGASILVIVLTILLPLGFIINEIFSGFYYSKMKDQIYDLSNRYANSITSLEDKNILRMFELLADMIDQEIVIVDEQGIVVANSGIPSLSKGERIDANDISLLRRNSVIEKEYYDEILDKRFLSVGRPIFAQNRFIGGIFVLASIDEIHQSIHLIRNLIVWAGIGAILLALGFTFIVSRKLANPLLEMERATRKMAEGDLNTKVLVETKDEIGSLAKAINDLAVELYRYRSNQREFFANISHELRTPLTYLEGYARALKNQQYQTEDEKEMYIQIIEQEANRMSKLVNDLFELAKMEEGKLPLHLEEIDLIEVIENAVLKTKVKAKEKGLQLYFHKIYQLPSIYADGLRMEQIVINLIENAIRYTEKGFIKIELSYDQDKVKILIEDTGIGIPKEDLPFLFERFYRVEKSRSREFGGTGLGLAIVKQLVKLQNGTIHVSSEVGRGTSFELTFPIYKGDAQ</sequence>
<dbReference type="PROSITE" id="PS50109">
    <property type="entry name" value="HIS_KIN"/>
    <property type="match status" value="1"/>
</dbReference>
<dbReference type="SUPFAM" id="SSF47384">
    <property type="entry name" value="Homodimeric domain of signal transducing histidine kinase"/>
    <property type="match status" value="1"/>
</dbReference>
<keyword evidence="12 15" id="KW-1133">Transmembrane helix</keyword>
<dbReference type="InterPro" id="IPR050398">
    <property type="entry name" value="HssS/ArlS-like"/>
</dbReference>
<dbReference type="SMART" id="SM00304">
    <property type="entry name" value="HAMP"/>
    <property type="match status" value="1"/>
</dbReference>
<dbReference type="Gene3D" id="1.10.287.130">
    <property type="match status" value="1"/>
</dbReference>
<dbReference type="PANTHER" id="PTHR45528">
    <property type="entry name" value="SENSOR HISTIDINE KINASE CPXA"/>
    <property type="match status" value="1"/>
</dbReference>
<dbReference type="EC" id="2.7.13.3" evidence="4"/>
<dbReference type="GO" id="GO:0000155">
    <property type="term" value="F:phosphorelay sensor kinase activity"/>
    <property type="evidence" value="ECO:0007669"/>
    <property type="project" value="InterPro"/>
</dbReference>
<evidence type="ECO:0000313" key="19">
    <source>
        <dbReference type="Proteomes" id="UP000023561"/>
    </source>
</evidence>
<evidence type="ECO:0000256" key="5">
    <source>
        <dbReference type="ARBA" id="ARBA00022475"/>
    </source>
</evidence>
<evidence type="ECO:0000256" key="15">
    <source>
        <dbReference type="SAM" id="Phobius"/>
    </source>
</evidence>
<dbReference type="InterPro" id="IPR003660">
    <property type="entry name" value="HAMP_dom"/>
</dbReference>
<dbReference type="SUPFAM" id="SSF158472">
    <property type="entry name" value="HAMP domain-like"/>
    <property type="match status" value="1"/>
</dbReference>
<feature type="domain" description="HAMP" evidence="17">
    <location>
        <begin position="187"/>
        <end position="239"/>
    </location>
</feature>
<reference evidence="18 19" key="1">
    <citation type="submission" date="2014-04" db="EMBL/GenBank/DDBJ databases">
        <title>Whole genome shotgun sequence of Geobacillus caldoxylosilyticus NBRC 107762.</title>
        <authorList>
            <person name="Hosoyama A."/>
            <person name="Hosoyama Y."/>
            <person name="Katano-Makiyama Y."/>
            <person name="Tsuchikane K."/>
            <person name="Ohji S."/>
            <person name="Ichikawa N."/>
            <person name="Yamazoe A."/>
            <person name="Fujita N."/>
        </authorList>
    </citation>
    <scope>NUCLEOTIDE SEQUENCE [LARGE SCALE GENOMIC DNA]</scope>
    <source>
        <strain evidence="18 19">NBRC 107762</strain>
    </source>
</reference>
<evidence type="ECO:0000256" key="12">
    <source>
        <dbReference type="ARBA" id="ARBA00022989"/>
    </source>
</evidence>
<proteinExistence type="predicted"/>
<dbReference type="SMART" id="SM00388">
    <property type="entry name" value="HisKA"/>
    <property type="match status" value="1"/>
</dbReference>
<evidence type="ECO:0000256" key="13">
    <source>
        <dbReference type="ARBA" id="ARBA00023012"/>
    </source>
</evidence>
<evidence type="ECO:0000256" key="8">
    <source>
        <dbReference type="ARBA" id="ARBA00022692"/>
    </source>
</evidence>
<dbReference type="InterPro" id="IPR004358">
    <property type="entry name" value="Sig_transdc_His_kin-like_C"/>
</dbReference>
<dbReference type="InterPro" id="IPR003594">
    <property type="entry name" value="HATPase_dom"/>
</dbReference>
<dbReference type="GO" id="GO:0005886">
    <property type="term" value="C:plasma membrane"/>
    <property type="evidence" value="ECO:0007669"/>
    <property type="project" value="UniProtKB-SubCell"/>
</dbReference>
<dbReference type="PANTHER" id="PTHR45528:SF1">
    <property type="entry name" value="SENSOR HISTIDINE KINASE CPXA"/>
    <property type="match status" value="1"/>
</dbReference>
<keyword evidence="13" id="KW-0902">Two-component regulatory system</keyword>
<dbReference type="Gene3D" id="1.10.8.500">
    <property type="entry name" value="HAMP domain in histidine kinase"/>
    <property type="match status" value="1"/>
</dbReference>
<dbReference type="CDD" id="cd00082">
    <property type="entry name" value="HisKA"/>
    <property type="match status" value="1"/>
</dbReference>
<evidence type="ECO:0000256" key="1">
    <source>
        <dbReference type="ARBA" id="ARBA00000085"/>
    </source>
</evidence>
<dbReference type="GO" id="GO:0005524">
    <property type="term" value="F:ATP binding"/>
    <property type="evidence" value="ECO:0007669"/>
    <property type="project" value="UniProtKB-KW"/>
</dbReference>
<comment type="subcellular location">
    <subcellularLocation>
        <location evidence="3">Cell membrane</location>
        <topology evidence="3">Multi-pass membrane protein</topology>
    </subcellularLocation>
    <subcellularLocation>
        <location evidence="2">Membrane raft</location>
        <topology evidence="2">Multi-pass membrane protein</topology>
    </subcellularLocation>
</comment>
<dbReference type="EMBL" id="BAWO01000068">
    <property type="protein sequence ID" value="GAJ41399.1"/>
    <property type="molecule type" value="Genomic_DNA"/>
</dbReference>
<dbReference type="FunFam" id="3.30.565.10:FF:000023">
    <property type="entry name" value="PAS domain-containing sensor histidine kinase"/>
    <property type="match status" value="1"/>
</dbReference>
<keyword evidence="6" id="KW-0597">Phosphoprotein</keyword>
<dbReference type="InterPro" id="IPR036890">
    <property type="entry name" value="HATPase_C_sf"/>
</dbReference>
<dbReference type="Pfam" id="PF00512">
    <property type="entry name" value="HisKA"/>
    <property type="match status" value="1"/>
</dbReference>